<sequence>MTSNQVNRELRKLVRANSADAPDEHEQPEFPFVWGQYLQVSRIEVFR</sequence>
<protein>
    <submittedName>
        <fullName evidence="1">Uncharacterized protein</fullName>
    </submittedName>
</protein>
<accession>D5SSD2</accession>
<keyword evidence="2" id="KW-1185">Reference proteome</keyword>
<name>D5SSD2_PLAL2</name>
<organism evidence="1 2">
    <name type="scientific">Planctopirus limnophila (strain ATCC 43296 / DSM 3776 / IFAM 1008 / Mu 290)</name>
    <name type="common">Planctomyces limnophilus</name>
    <dbReference type="NCBI Taxonomy" id="521674"/>
    <lineage>
        <taxon>Bacteria</taxon>
        <taxon>Pseudomonadati</taxon>
        <taxon>Planctomycetota</taxon>
        <taxon>Planctomycetia</taxon>
        <taxon>Planctomycetales</taxon>
        <taxon>Planctomycetaceae</taxon>
        <taxon>Planctopirus</taxon>
    </lineage>
</organism>
<gene>
    <name evidence="1" type="ordered locus">Plim_0835</name>
</gene>
<proteinExistence type="predicted"/>
<dbReference type="KEGG" id="plm:Plim_0835"/>
<dbReference type="EMBL" id="CP001744">
    <property type="protein sequence ID" value="ADG66680.1"/>
    <property type="molecule type" value="Genomic_DNA"/>
</dbReference>
<evidence type="ECO:0000313" key="2">
    <source>
        <dbReference type="Proteomes" id="UP000002220"/>
    </source>
</evidence>
<evidence type="ECO:0000313" key="1">
    <source>
        <dbReference type="EMBL" id="ADG66680.1"/>
    </source>
</evidence>
<reference evidence="1 2" key="1">
    <citation type="journal article" date="2010" name="Stand. Genomic Sci.">
        <title>Complete genome sequence of Planctomyces limnophilus type strain (Mu 290).</title>
        <authorList>
            <person name="Labutti K."/>
            <person name="Sikorski J."/>
            <person name="Schneider S."/>
            <person name="Nolan M."/>
            <person name="Lucas S."/>
            <person name="Glavina Del Rio T."/>
            <person name="Tice H."/>
            <person name="Cheng J.F."/>
            <person name="Goodwin L."/>
            <person name="Pitluck S."/>
            <person name="Liolios K."/>
            <person name="Ivanova N."/>
            <person name="Mavromatis K."/>
            <person name="Mikhailova N."/>
            <person name="Pati A."/>
            <person name="Chen A."/>
            <person name="Palaniappan K."/>
            <person name="Land M."/>
            <person name="Hauser L."/>
            <person name="Chang Y.J."/>
            <person name="Jeffries C.D."/>
            <person name="Tindall B.J."/>
            <person name="Rohde M."/>
            <person name="Goker M."/>
            <person name="Woyke T."/>
            <person name="Bristow J."/>
            <person name="Eisen J.A."/>
            <person name="Markowitz V."/>
            <person name="Hugenholtz P."/>
            <person name="Kyrpides N.C."/>
            <person name="Klenk H.P."/>
            <person name="Lapidus A."/>
        </authorList>
    </citation>
    <scope>NUCLEOTIDE SEQUENCE [LARGE SCALE GENOMIC DNA]</scope>
    <source>
        <strain evidence="2">ATCC 43296 / DSM 3776 / IFAM 1008 / 290</strain>
    </source>
</reference>
<dbReference type="Proteomes" id="UP000002220">
    <property type="component" value="Chromosome"/>
</dbReference>
<dbReference type="AlphaFoldDB" id="D5SSD2"/>
<dbReference type="HOGENOM" id="CLU_3171442_0_0_0"/>